<dbReference type="Proteomes" id="UP001295794">
    <property type="component" value="Unassembled WGS sequence"/>
</dbReference>
<protein>
    <submittedName>
        <fullName evidence="2">Uncharacterized protein</fullName>
    </submittedName>
</protein>
<feature type="region of interest" description="Disordered" evidence="1">
    <location>
        <begin position="86"/>
        <end position="106"/>
    </location>
</feature>
<proteinExistence type="predicted"/>
<reference evidence="2" key="1">
    <citation type="submission" date="2023-11" db="EMBL/GenBank/DDBJ databases">
        <authorList>
            <person name="De Vega J J."/>
            <person name="De Vega J J."/>
        </authorList>
    </citation>
    <scope>NUCLEOTIDE SEQUENCE</scope>
</reference>
<comment type="caution">
    <text evidence="2">The sequence shown here is derived from an EMBL/GenBank/DDBJ whole genome shotgun (WGS) entry which is preliminary data.</text>
</comment>
<feature type="region of interest" description="Disordered" evidence="1">
    <location>
        <begin position="298"/>
        <end position="344"/>
    </location>
</feature>
<evidence type="ECO:0000256" key="1">
    <source>
        <dbReference type="SAM" id="MobiDB-lite"/>
    </source>
</evidence>
<evidence type="ECO:0000313" key="2">
    <source>
        <dbReference type="EMBL" id="CAK5281898.1"/>
    </source>
</evidence>
<name>A0AAD2HW87_9AGAR</name>
<organism evidence="2 3">
    <name type="scientific">Mycena citricolor</name>
    <dbReference type="NCBI Taxonomy" id="2018698"/>
    <lineage>
        <taxon>Eukaryota</taxon>
        <taxon>Fungi</taxon>
        <taxon>Dikarya</taxon>
        <taxon>Basidiomycota</taxon>
        <taxon>Agaricomycotina</taxon>
        <taxon>Agaricomycetes</taxon>
        <taxon>Agaricomycetidae</taxon>
        <taxon>Agaricales</taxon>
        <taxon>Marasmiineae</taxon>
        <taxon>Mycenaceae</taxon>
        <taxon>Mycena</taxon>
    </lineage>
</organism>
<accession>A0AAD2HW87</accession>
<feature type="region of interest" description="Disordered" evidence="1">
    <location>
        <begin position="227"/>
        <end position="263"/>
    </location>
</feature>
<sequence length="419" mass="45845">MDHPAPLFLASNQLNATEKVPRRRVRRNIPEVIEILEAAYNENPNPSTREYTRIWEKIKEVSPDYPRESLKRWFKRMRKDGLTLCTRPPALASGPSGSTSSSSCPSLNDSVRGWLEHVWQSTAPTAREPSYDVWCNSPIYLAEGATPQDIRQWLLRRETLDRQAAARALTKLGPGSASTSRLGLDTTAPISAALAQRAYHSPAPTDVVGSPMLSSADPDLWAKPEYPLSGGDEEEDAKGITMMDRGRRPTASAGQSECRLPTPACSRSTSLALEPEPMHSPVITFHAELPVVLMTGSASSSRPILPTPPAASVAPDPRASSLSSSSSFPDPPMPLSPLPIAPASTSQGYTPISVRILRELKTTLENEDSMIMEPIPMNYADFAQGMAPYEEKMIRSLNQLRNLSQRTGMVGFSCLRVQI</sequence>
<feature type="compositionally biased region" description="Pro residues" evidence="1">
    <location>
        <begin position="329"/>
        <end position="340"/>
    </location>
</feature>
<dbReference type="EMBL" id="CAVNYO010000444">
    <property type="protein sequence ID" value="CAK5281898.1"/>
    <property type="molecule type" value="Genomic_DNA"/>
</dbReference>
<feature type="compositionally biased region" description="Low complexity" evidence="1">
    <location>
        <begin position="88"/>
        <end position="106"/>
    </location>
</feature>
<keyword evidence="3" id="KW-1185">Reference proteome</keyword>
<dbReference type="Gene3D" id="1.10.10.60">
    <property type="entry name" value="Homeodomain-like"/>
    <property type="match status" value="1"/>
</dbReference>
<evidence type="ECO:0000313" key="3">
    <source>
        <dbReference type="Proteomes" id="UP001295794"/>
    </source>
</evidence>
<feature type="compositionally biased region" description="Low complexity" evidence="1">
    <location>
        <begin position="314"/>
        <end position="328"/>
    </location>
</feature>
<dbReference type="AlphaFoldDB" id="A0AAD2HW87"/>
<gene>
    <name evidence="2" type="ORF">MYCIT1_LOCUS33246</name>
</gene>